<proteinExistence type="inferred from homology"/>
<dbReference type="GO" id="GO:0032040">
    <property type="term" value="C:small-subunit processome"/>
    <property type="evidence" value="ECO:0007669"/>
    <property type="project" value="InterPro"/>
</dbReference>
<dbReference type="GeneID" id="63777134"/>
<protein>
    <submittedName>
        <fullName evidence="8">Nucleolar protein 14</fullName>
    </submittedName>
</protein>
<keyword evidence="3" id="KW-0690">Ribosome biogenesis</keyword>
<dbReference type="GO" id="GO:0030692">
    <property type="term" value="C:Noc4p-Nop14p complex"/>
    <property type="evidence" value="ECO:0007669"/>
    <property type="project" value="TreeGrafter"/>
</dbReference>
<dbReference type="InterPro" id="IPR007276">
    <property type="entry name" value="Nop14"/>
</dbReference>
<evidence type="ECO:0000256" key="3">
    <source>
        <dbReference type="ARBA" id="ARBA00022517"/>
    </source>
</evidence>
<feature type="region of interest" description="Disordered" evidence="7">
    <location>
        <begin position="880"/>
        <end position="905"/>
    </location>
</feature>
<dbReference type="FunCoup" id="A0A1Y2DM10">
    <property type="interactions" value="1120"/>
</dbReference>
<feature type="region of interest" description="Disordered" evidence="7">
    <location>
        <begin position="166"/>
        <end position="231"/>
    </location>
</feature>
<evidence type="ECO:0000313" key="8">
    <source>
        <dbReference type="EMBL" id="ORY60179.1"/>
    </source>
</evidence>
<feature type="compositionally biased region" description="Basic and acidic residues" evidence="7">
    <location>
        <begin position="884"/>
        <end position="896"/>
    </location>
</feature>
<evidence type="ECO:0000256" key="4">
    <source>
        <dbReference type="ARBA" id="ARBA00022552"/>
    </source>
</evidence>
<accession>A0A1Y2DM10</accession>
<feature type="region of interest" description="Disordered" evidence="7">
    <location>
        <begin position="1"/>
        <end position="130"/>
    </location>
</feature>
<feature type="region of interest" description="Disordered" evidence="7">
    <location>
        <begin position="412"/>
        <end position="470"/>
    </location>
</feature>
<dbReference type="PANTHER" id="PTHR23183:SF0">
    <property type="entry name" value="NUCLEOLAR PROTEIN 14"/>
    <property type="match status" value="1"/>
</dbReference>
<comment type="function">
    <text evidence="6">Involved in nucleolar processing of pre-18S ribosomal RNA. Has a role in the nuclear export of 40S pre-ribosomal subunit to the cytoplasm.</text>
</comment>
<gene>
    <name evidence="8" type="ORF">BCR38DRAFT_444181</name>
</gene>
<reference evidence="8 9" key="1">
    <citation type="submission" date="2016-07" db="EMBL/GenBank/DDBJ databases">
        <title>Pervasive Adenine N6-methylation of Active Genes in Fungi.</title>
        <authorList>
            <consortium name="DOE Joint Genome Institute"/>
            <person name="Mondo S.J."/>
            <person name="Dannebaum R.O."/>
            <person name="Kuo R.C."/>
            <person name="Labutti K."/>
            <person name="Haridas S."/>
            <person name="Kuo A."/>
            <person name="Salamov A."/>
            <person name="Ahrendt S.R."/>
            <person name="Lipzen A."/>
            <person name="Sullivan W."/>
            <person name="Andreopoulos W.B."/>
            <person name="Clum A."/>
            <person name="Lindquist E."/>
            <person name="Daum C."/>
            <person name="Ramamoorthy G.K."/>
            <person name="Gryganskyi A."/>
            <person name="Culley D."/>
            <person name="Magnuson J.K."/>
            <person name="James T.Y."/>
            <person name="O'Malley M.A."/>
            <person name="Stajich J.E."/>
            <person name="Spatafora J.W."/>
            <person name="Visel A."/>
            <person name="Grigoriev I.V."/>
        </authorList>
    </citation>
    <scope>NUCLEOTIDE SEQUENCE [LARGE SCALE GENOMIC DNA]</scope>
    <source>
        <strain evidence="8 9">CBS 129021</strain>
    </source>
</reference>
<dbReference type="EMBL" id="MCFJ01000012">
    <property type="protein sequence ID" value="ORY60179.1"/>
    <property type="molecule type" value="Genomic_DNA"/>
</dbReference>
<feature type="compositionally biased region" description="Basic and acidic residues" evidence="7">
    <location>
        <begin position="292"/>
        <end position="341"/>
    </location>
</feature>
<evidence type="ECO:0000256" key="2">
    <source>
        <dbReference type="ARBA" id="ARBA00007466"/>
    </source>
</evidence>
<feature type="compositionally biased region" description="Basic and acidic residues" evidence="7">
    <location>
        <begin position="86"/>
        <end position="97"/>
    </location>
</feature>
<feature type="compositionally biased region" description="Acidic residues" evidence="7">
    <location>
        <begin position="351"/>
        <end position="366"/>
    </location>
</feature>
<dbReference type="OrthoDB" id="441771at2759"/>
<comment type="caution">
    <text evidence="8">The sequence shown here is derived from an EMBL/GenBank/DDBJ whole genome shotgun (WGS) entry which is preliminary data.</text>
</comment>
<dbReference type="STRING" id="1141098.A0A1Y2DM10"/>
<evidence type="ECO:0000256" key="1">
    <source>
        <dbReference type="ARBA" id="ARBA00004604"/>
    </source>
</evidence>
<keyword evidence="9" id="KW-1185">Reference proteome</keyword>
<dbReference type="GO" id="GO:0030490">
    <property type="term" value="P:maturation of SSU-rRNA"/>
    <property type="evidence" value="ECO:0007669"/>
    <property type="project" value="TreeGrafter"/>
</dbReference>
<keyword evidence="5" id="KW-0539">Nucleus</keyword>
<dbReference type="Proteomes" id="UP000193689">
    <property type="component" value="Unassembled WGS sequence"/>
</dbReference>
<evidence type="ECO:0000256" key="5">
    <source>
        <dbReference type="ARBA" id="ARBA00023242"/>
    </source>
</evidence>
<comment type="similarity">
    <text evidence="2">Belongs to the NOP14 family.</text>
</comment>
<feature type="compositionally biased region" description="Acidic residues" evidence="7">
    <location>
        <begin position="210"/>
        <end position="220"/>
    </location>
</feature>
<dbReference type="InParanoid" id="A0A1Y2DM10"/>
<name>A0A1Y2DM10_9PEZI</name>
<feature type="compositionally biased region" description="Basic and acidic residues" evidence="7">
    <location>
        <begin position="221"/>
        <end position="231"/>
    </location>
</feature>
<feature type="compositionally biased region" description="Acidic residues" evidence="7">
    <location>
        <begin position="178"/>
        <end position="193"/>
    </location>
</feature>
<evidence type="ECO:0000256" key="6">
    <source>
        <dbReference type="ARBA" id="ARBA00024695"/>
    </source>
</evidence>
<feature type="compositionally biased region" description="Acidic residues" evidence="7">
    <location>
        <begin position="419"/>
        <end position="446"/>
    </location>
</feature>
<organism evidence="8 9">
    <name type="scientific">Pseudomassariella vexata</name>
    <dbReference type="NCBI Taxonomy" id="1141098"/>
    <lineage>
        <taxon>Eukaryota</taxon>
        <taxon>Fungi</taxon>
        <taxon>Dikarya</taxon>
        <taxon>Ascomycota</taxon>
        <taxon>Pezizomycotina</taxon>
        <taxon>Sordariomycetes</taxon>
        <taxon>Xylariomycetidae</taxon>
        <taxon>Amphisphaeriales</taxon>
        <taxon>Pseudomassariaceae</taxon>
        <taxon>Pseudomassariella</taxon>
    </lineage>
</organism>
<evidence type="ECO:0000313" key="9">
    <source>
        <dbReference type="Proteomes" id="UP000193689"/>
    </source>
</evidence>
<sequence length="905" mass="102824">MAGSQLKRLKASLHEQGLIGPQKSKKQRKSQPERAKNNKRLEKLEEIREQFNPFDLKHNVRGPKFQVTSNRPDMGNASKKIQGRPTDARGAGEEQRRQTLLVEMQRRQKVGGIRDRRFGENDPTMAPEDKMLERFAREKMANHKRSGMFDLEDDESNVGFGLTHMGKSLSLDGPSLVDDYDEMDEGSAGDSDDEGHKAYLKRKALTEVAFPDDDADAEDGQPERKKSKQEVMKEVIAKSKFYKYERQAAKDADEDLREELDKELPDLHMLLLNRGMEKKPTSLEDQEAATTAEREQLDRAYDLRVRQLAQDKRAQPTERMKTAEEQAEEASARLKELEEKRIRRMQGQAESDSESEDDDAEAEDEPVNGPIKFTENDEDDGFGLGKIKIRPTAQELGFDDEDDFMVEDDLVASGSDVSAVEDEDDGSSDEDDDSDDVDGVVEDDDNEFTKGLTLDSSAQATNIADDPEGLPSMFPCPETQEELLGILECNKITLEKLPTMVQKIRAVYHPRLDSAHATKIAQFSRVLIQHLPYLCSFPTLPPFSVIESLIRHIHSLAKTYPIQVAEEFICQLEDFGKTRPLAPTLGDIIVLTAVGTIFPTSDHFHQVATPATLLSARYLGQKVPFSIQEYAKGAYLAILILQYQRVSKRYVPEITNFCLYTLYSLAPKQLKTGLGWFPLHSPPTEMRIRRARSVEVRKLSCLDCVKSAFTEKEALSARVAVFHSMMEILDVAADTWTGKTSFLETFQPFSNILAHLAIPSCRSELPEALNTHIIKSKAKMDRMLNLAQLARRPLELHHHKPLAIRANYPKFEDSYDPNKHYDPDRERAEAAKLRAEHRKERKGAMRELRKDAAFVSREKLRVKKAKDAAYEKKYKRLVAEIQGEEGRESNAYEREKAQRKRASKR</sequence>
<dbReference type="Pfam" id="PF04147">
    <property type="entry name" value="Nop14"/>
    <property type="match status" value="1"/>
</dbReference>
<evidence type="ECO:0000256" key="7">
    <source>
        <dbReference type="SAM" id="MobiDB-lite"/>
    </source>
</evidence>
<feature type="compositionally biased region" description="Basic and acidic residues" evidence="7">
    <location>
        <begin position="30"/>
        <end position="49"/>
    </location>
</feature>
<dbReference type="PANTHER" id="PTHR23183">
    <property type="entry name" value="NOP14"/>
    <property type="match status" value="1"/>
</dbReference>
<comment type="subcellular location">
    <subcellularLocation>
        <location evidence="1">Nucleus</location>
        <location evidence="1">Nucleolus</location>
    </subcellularLocation>
</comment>
<keyword evidence="4" id="KW-0698">rRNA processing</keyword>
<feature type="region of interest" description="Disordered" evidence="7">
    <location>
        <begin position="275"/>
        <end position="394"/>
    </location>
</feature>
<dbReference type="AlphaFoldDB" id="A0A1Y2DM10"/>
<dbReference type="RefSeq" id="XP_040712613.1">
    <property type="nucleotide sequence ID" value="XM_040860922.1"/>
</dbReference>